<dbReference type="Gene3D" id="2.40.50.140">
    <property type="entry name" value="Nucleic acid-binding proteins"/>
    <property type="match status" value="1"/>
</dbReference>
<dbReference type="RefSeq" id="WP_080886883.1">
    <property type="nucleotide sequence ID" value="NZ_LT828648.1"/>
</dbReference>
<dbReference type="InterPro" id="IPR014722">
    <property type="entry name" value="Rib_uL2_dom2"/>
</dbReference>
<feature type="domain" description="Large ribosomal subunit protein uL2 C-terminal" evidence="7">
    <location>
        <begin position="124"/>
        <end position="253"/>
    </location>
</feature>
<feature type="domain" description="Large ribosomal subunit protein uL2 RNA-binding" evidence="8">
    <location>
        <begin position="42"/>
        <end position="118"/>
    </location>
</feature>
<dbReference type="NCBIfam" id="TIGR01171">
    <property type="entry name" value="rplB_bact"/>
    <property type="match status" value="1"/>
</dbReference>
<dbReference type="Gene3D" id="2.30.30.30">
    <property type="match status" value="1"/>
</dbReference>
<dbReference type="InterPro" id="IPR022671">
    <property type="entry name" value="Ribosomal_uL2_CS"/>
</dbReference>
<evidence type="ECO:0000313" key="10">
    <source>
        <dbReference type="Proteomes" id="UP000192042"/>
    </source>
</evidence>
<sequence length="280" mass="30549">MGLKAYKPTTSGRRGMSVVTTDELTGKRPEKSLTSFHHRSGGRNNDGRTTVRFRGAGHRRLYRKIDFRRDKVGITAKVAALEYDPNRSARIALLNYRDGEKRYILAPVGLQVGDVLQSGADAEVRTGNALPLANMPLGTTIHNIELKPGKGGQLIRSAGGFAQVMGRDGDYVQVRLKSGEMRRVLASCMATVGQVGNLDHENINVGKAGRSRWMGRRPHVRGVVMNPVDHPHGGGEGKSGQGNPHPVSPWGLPTKGYKTRNNKATDKYIIARRKSGVRNA</sequence>
<feature type="region of interest" description="Disordered" evidence="6">
    <location>
        <begin position="227"/>
        <end position="266"/>
    </location>
</feature>
<dbReference type="Proteomes" id="UP000192042">
    <property type="component" value="Chromosome I"/>
</dbReference>
<dbReference type="FunFam" id="2.40.50.140:FF:000003">
    <property type="entry name" value="50S ribosomal protein L2"/>
    <property type="match status" value="1"/>
</dbReference>
<dbReference type="PANTHER" id="PTHR13691">
    <property type="entry name" value="RIBOSOMAL PROTEIN L2"/>
    <property type="match status" value="1"/>
</dbReference>
<dbReference type="InterPro" id="IPR002171">
    <property type="entry name" value="Ribosomal_uL2"/>
</dbReference>
<gene>
    <name evidence="5 9" type="primary">rplB</name>
    <name evidence="9" type="ORF">NSJP_2341</name>
</gene>
<reference evidence="9 10" key="1">
    <citation type="submission" date="2017-03" db="EMBL/GenBank/DDBJ databases">
        <authorList>
            <person name="Afonso C.L."/>
            <person name="Miller P.J."/>
            <person name="Scott M.A."/>
            <person name="Spackman E."/>
            <person name="Goraichik I."/>
            <person name="Dimitrov K.M."/>
            <person name="Suarez D.L."/>
            <person name="Swayne D.E."/>
        </authorList>
    </citation>
    <scope>NUCLEOTIDE SEQUENCE [LARGE SCALE GENOMIC DNA]</scope>
    <source>
        <strain evidence="9">Genome sequencing of Nitrospira japonica strain NJ11</strain>
    </source>
</reference>
<evidence type="ECO:0000256" key="6">
    <source>
        <dbReference type="SAM" id="MobiDB-lite"/>
    </source>
</evidence>
<dbReference type="Pfam" id="PF03947">
    <property type="entry name" value="Ribosomal_L2_C"/>
    <property type="match status" value="1"/>
</dbReference>
<keyword evidence="2 5" id="KW-0689">Ribosomal protein</keyword>
<dbReference type="OrthoDB" id="9778722at2"/>
<dbReference type="PANTHER" id="PTHR13691:SF5">
    <property type="entry name" value="LARGE RIBOSOMAL SUBUNIT PROTEIN UL2M"/>
    <property type="match status" value="1"/>
</dbReference>
<protein>
    <recommendedName>
        <fullName evidence="4 5">Large ribosomal subunit protein uL2</fullName>
    </recommendedName>
</protein>
<dbReference type="GO" id="GO:0016740">
    <property type="term" value="F:transferase activity"/>
    <property type="evidence" value="ECO:0007669"/>
    <property type="project" value="InterPro"/>
</dbReference>
<dbReference type="InterPro" id="IPR012340">
    <property type="entry name" value="NA-bd_OB-fold"/>
</dbReference>
<dbReference type="PIRSF" id="PIRSF002158">
    <property type="entry name" value="Ribosomal_L2"/>
    <property type="match status" value="1"/>
</dbReference>
<comment type="subunit">
    <text evidence="5">Part of the 50S ribosomal subunit. Forms a bridge to the 30S subunit in the 70S ribosome.</text>
</comment>
<dbReference type="GO" id="GO:0015934">
    <property type="term" value="C:large ribosomal subunit"/>
    <property type="evidence" value="ECO:0007669"/>
    <property type="project" value="InterPro"/>
</dbReference>
<dbReference type="PROSITE" id="PS00467">
    <property type="entry name" value="RIBOSOMAL_L2"/>
    <property type="match status" value="1"/>
</dbReference>
<accession>A0A1W1I6Q7</accession>
<dbReference type="InterPro" id="IPR008991">
    <property type="entry name" value="Translation_prot_SH3-like_sf"/>
</dbReference>
<dbReference type="FunFam" id="4.10.950.10:FF:000001">
    <property type="entry name" value="50S ribosomal protein L2"/>
    <property type="match status" value="1"/>
</dbReference>
<evidence type="ECO:0000256" key="3">
    <source>
        <dbReference type="ARBA" id="ARBA00023274"/>
    </source>
</evidence>
<dbReference type="GO" id="GO:0019843">
    <property type="term" value="F:rRNA binding"/>
    <property type="evidence" value="ECO:0007669"/>
    <property type="project" value="UniProtKB-UniRule"/>
</dbReference>
<dbReference type="STRING" id="1325564.NSJP_2341"/>
<evidence type="ECO:0000256" key="5">
    <source>
        <dbReference type="HAMAP-Rule" id="MF_01320"/>
    </source>
</evidence>
<organism evidence="9 10">
    <name type="scientific">Nitrospira japonica</name>
    <dbReference type="NCBI Taxonomy" id="1325564"/>
    <lineage>
        <taxon>Bacteria</taxon>
        <taxon>Pseudomonadati</taxon>
        <taxon>Nitrospirota</taxon>
        <taxon>Nitrospiria</taxon>
        <taxon>Nitrospirales</taxon>
        <taxon>Nitrospiraceae</taxon>
        <taxon>Nitrospira</taxon>
    </lineage>
</organism>
<proteinExistence type="inferred from homology"/>
<dbReference type="Gene3D" id="4.10.950.10">
    <property type="entry name" value="Ribosomal protein L2, domain 3"/>
    <property type="match status" value="1"/>
</dbReference>
<keyword evidence="5" id="KW-0694">RNA-binding</keyword>
<dbReference type="SMART" id="SM01382">
    <property type="entry name" value="Ribosomal_L2_C"/>
    <property type="match status" value="1"/>
</dbReference>
<evidence type="ECO:0000256" key="1">
    <source>
        <dbReference type="ARBA" id="ARBA00005636"/>
    </source>
</evidence>
<evidence type="ECO:0000256" key="4">
    <source>
        <dbReference type="ARBA" id="ARBA00035242"/>
    </source>
</evidence>
<dbReference type="InterPro" id="IPR022666">
    <property type="entry name" value="Ribosomal_uL2_RNA-bd_dom"/>
</dbReference>
<dbReference type="InterPro" id="IPR014726">
    <property type="entry name" value="Ribosomal_uL2_dom3"/>
</dbReference>
<dbReference type="SMART" id="SM01383">
    <property type="entry name" value="Ribosomal_L2"/>
    <property type="match status" value="1"/>
</dbReference>
<keyword evidence="10" id="KW-1185">Reference proteome</keyword>
<dbReference type="FunFam" id="2.30.30.30:FF:000001">
    <property type="entry name" value="50S ribosomal protein L2"/>
    <property type="match status" value="1"/>
</dbReference>
<comment type="similarity">
    <text evidence="1 5">Belongs to the universal ribosomal protein uL2 family.</text>
</comment>
<evidence type="ECO:0000313" key="9">
    <source>
        <dbReference type="EMBL" id="SLM48513.1"/>
    </source>
</evidence>
<dbReference type="AlphaFoldDB" id="A0A1W1I6Q7"/>
<keyword evidence="5" id="KW-0699">rRNA-binding</keyword>
<dbReference type="SUPFAM" id="SSF50249">
    <property type="entry name" value="Nucleic acid-binding proteins"/>
    <property type="match status" value="1"/>
</dbReference>
<feature type="compositionally biased region" description="Polar residues" evidence="6">
    <location>
        <begin position="8"/>
        <end position="23"/>
    </location>
</feature>
<evidence type="ECO:0000256" key="2">
    <source>
        <dbReference type="ARBA" id="ARBA00022980"/>
    </source>
</evidence>
<dbReference type="EMBL" id="LT828648">
    <property type="protein sequence ID" value="SLM48513.1"/>
    <property type="molecule type" value="Genomic_DNA"/>
</dbReference>
<dbReference type="InterPro" id="IPR022669">
    <property type="entry name" value="Ribosomal_uL2_C"/>
</dbReference>
<evidence type="ECO:0000259" key="8">
    <source>
        <dbReference type="SMART" id="SM01383"/>
    </source>
</evidence>
<dbReference type="GO" id="GO:0003735">
    <property type="term" value="F:structural constituent of ribosome"/>
    <property type="evidence" value="ECO:0007669"/>
    <property type="project" value="InterPro"/>
</dbReference>
<dbReference type="HAMAP" id="MF_01320_B">
    <property type="entry name" value="Ribosomal_uL2_B"/>
    <property type="match status" value="1"/>
</dbReference>
<comment type="function">
    <text evidence="5">One of the primary rRNA binding proteins. Required for association of the 30S and 50S subunits to form the 70S ribosome, for tRNA binding and peptide bond formation. It has been suggested to have peptidyltransferase activity; this is somewhat controversial. Makes several contacts with the 16S rRNA in the 70S ribosome.</text>
</comment>
<keyword evidence="3 5" id="KW-0687">Ribonucleoprotein</keyword>
<feature type="region of interest" description="Disordered" evidence="6">
    <location>
        <begin position="1"/>
        <end position="48"/>
    </location>
</feature>
<evidence type="ECO:0000259" key="7">
    <source>
        <dbReference type="SMART" id="SM01382"/>
    </source>
</evidence>
<name>A0A1W1I6Q7_9BACT</name>
<dbReference type="Pfam" id="PF00181">
    <property type="entry name" value="Ribosomal_L2_N"/>
    <property type="match status" value="1"/>
</dbReference>
<dbReference type="GO" id="GO:0002181">
    <property type="term" value="P:cytoplasmic translation"/>
    <property type="evidence" value="ECO:0007669"/>
    <property type="project" value="TreeGrafter"/>
</dbReference>
<dbReference type="KEGG" id="nja:NSJP_2341"/>
<dbReference type="InterPro" id="IPR005880">
    <property type="entry name" value="Ribosomal_uL2_bac/org-type"/>
</dbReference>
<dbReference type="SUPFAM" id="SSF50104">
    <property type="entry name" value="Translation proteins SH3-like domain"/>
    <property type="match status" value="1"/>
</dbReference>